<sequence>MAPKVLIRSEVAPQKHKKMKQTVPYIVGIHTTRQLIVSTKIGRHENEDKPRNSSQNRHIGQR</sequence>
<organism evidence="2 3">
    <name type="scientific">Parapedobacter luteus</name>
    <dbReference type="NCBI Taxonomy" id="623280"/>
    <lineage>
        <taxon>Bacteria</taxon>
        <taxon>Pseudomonadati</taxon>
        <taxon>Bacteroidota</taxon>
        <taxon>Sphingobacteriia</taxon>
        <taxon>Sphingobacteriales</taxon>
        <taxon>Sphingobacteriaceae</taxon>
        <taxon>Parapedobacter</taxon>
    </lineage>
</organism>
<reference evidence="2 3" key="1">
    <citation type="submission" date="2017-02" db="EMBL/GenBank/DDBJ databases">
        <authorList>
            <person name="Peterson S.W."/>
        </authorList>
    </citation>
    <scope>NUCLEOTIDE SEQUENCE [LARGE SCALE GENOMIC DNA]</scope>
    <source>
        <strain evidence="2 3">DSM 22899</strain>
    </source>
</reference>
<name>A0A1T5A6I4_9SPHI</name>
<dbReference type="AlphaFoldDB" id="A0A1T5A6I4"/>
<keyword evidence="3" id="KW-1185">Reference proteome</keyword>
<protein>
    <submittedName>
        <fullName evidence="2">Uncharacterized protein</fullName>
    </submittedName>
</protein>
<proteinExistence type="predicted"/>
<accession>A0A1T5A6I4</accession>
<evidence type="ECO:0000313" key="2">
    <source>
        <dbReference type="EMBL" id="SKB30505.1"/>
    </source>
</evidence>
<dbReference type="EMBL" id="FUYS01000001">
    <property type="protein sequence ID" value="SKB30505.1"/>
    <property type="molecule type" value="Genomic_DNA"/>
</dbReference>
<feature type="region of interest" description="Disordered" evidence="1">
    <location>
        <begin position="39"/>
        <end position="62"/>
    </location>
</feature>
<evidence type="ECO:0000313" key="3">
    <source>
        <dbReference type="Proteomes" id="UP000190541"/>
    </source>
</evidence>
<gene>
    <name evidence="2" type="ORF">SAMN05660226_00635</name>
</gene>
<feature type="compositionally biased region" description="Basic and acidic residues" evidence="1">
    <location>
        <begin position="42"/>
        <end position="51"/>
    </location>
</feature>
<evidence type="ECO:0000256" key="1">
    <source>
        <dbReference type="SAM" id="MobiDB-lite"/>
    </source>
</evidence>
<feature type="compositionally biased region" description="Polar residues" evidence="1">
    <location>
        <begin position="52"/>
        <end position="62"/>
    </location>
</feature>
<dbReference type="Proteomes" id="UP000190541">
    <property type="component" value="Unassembled WGS sequence"/>
</dbReference>